<keyword evidence="4" id="KW-1185">Reference proteome</keyword>
<organism evidence="3 4">
    <name type="scientific">Ostreobium quekettii</name>
    <dbReference type="NCBI Taxonomy" id="121088"/>
    <lineage>
        <taxon>Eukaryota</taxon>
        <taxon>Viridiplantae</taxon>
        <taxon>Chlorophyta</taxon>
        <taxon>core chlorophytes</taxon>
        <taxon>Ulvophyceae</taxon>
        <taxon>TCBD clade</taxon>
        <taxon>Bryopsidales</taxon>
        <taxon>Ostreobineae</taxon>
        <taxon>Ostreobiaceae</taxon>
        <taxon>Ostreobium</taxon>
    </lineage>
</organism>
<dbReference type="Proteomes" id="UP000708148">
    <property type="component" value="Unassembled WGS sequence"/>
</dbReference>
<dbReference type="PANTHER" id="PTHR47260:SF1">
    <property type="entry name" value="UPF0644 PROTEIN PB2B4.06"/>
    <property type="match status" value="1"/>
</dbReference>
<evidence type="ECO:0000313" key="4">
    <source>
        <dbReference type="Proteomes" id="UP000708148"/>
    </source>
</evidence>
<feature type="region of interest" description="Disordered" evidence="1">
    <location>
        <begin position="26"/>
        <end position="58"/>
    </location>
</feature>
<dbReference type="AlphaFoldDB" id="A0A8S1J0Q2"/>
<sequence length="284" mass="29695">MLPSLQAFSRVAPLLPGASAALAPPRGLPALCHRPRPRTTSSSGIPSARSPPPDPSAARIGAGWRTWGLLATGLGLSSVAAAAAYGDARAAESEGGGVERWVASLAGRPGVREAVAPSQILTRHPIGQLLRGDGHMFDAMARVDMVKELRCFYDGKEKQFHAVVQLGKDVCGYPSAVHGGLTAAIVDETLGGLMVALWREGALGISPPAVTARLEVDYCKIVPQNALILCTAEFEKIEGRKMWLTATVSDGRDNGTTYATARALFVAPGILKVVAGWASKLAGR</sequence>
<dbReference type="PANTHER" id="PTHR47260">
    <property type="entry name" value="UPF0644 PROTEIN PB2B4.06"/>
    <property type="match status" value="1"/>
</dbReference>
<dbReference type="InterPro" id="IPR029069">
    <property type="entry name" value="HotDog_dom_sf"/>
</dbReference>
<dbReference type="EMBL" id="CAJHUC010001009">
    <property type="protein sequence ID" value="CAD7699383.1"/>
    <property type="molecule type" value="Genomic_DNA"/>
</dbReference>
<protein>
    <recommendedName>
        <fullName evidence="2">Thioesterase domain-containing protein</fullName>
    </recommendedName>
</protein>
<accession>A0A8S1J0Q2</accession>
<dbReference type="Gene3D" id="3.10.129.10">
    <property type="entry name" value="Hotdog Thioesterase"/>
    <property type="match status" value="1"/>
</dbReference>
<gene>
    <name evidence="3" type="ORF">OSTQU699_LOCUS4742</name>
</gene>
<dbReference type="Pfam" id="PF03061">
    <property type="entry name" value="4HBT"/>
    <property type="match status" value="1"/>
</dbReference>
<reference evidence="3" key="1">
    <citation type="submission" date="2020-12" db="EMBL/GenBank/DDBJ databases">
        <authorList>
            <person name="Iha C."/>
        </authorList>
    </citation>
    <scope>NUCLEOTIDE SEQUENCE</scope>
</reference>
<evidence type="ECO:0000259" key="2">
    <source>
        <dbReference type="Pfam" id="PF03061"/>
    </source>
</evidence>
<comment type="caution">
    <text evidence="3">The sequence shown here is derived from an EMBL/GenBank/DDBJ whole genome shotgun (WGS) entry which is preliminary data.</text>
</comment>
<dbReference type="CDD" id="cd03443">
    <property type="entry name" value="PaaI_thioesterase"/>
    <property type="match status" value="1"/>
</dbReference>
<proteinExistence type="predicted"/>
<dbReference type="OrthoDB" id="506431at2759"/>
<feature type="domain" description="Thioesterase" evidence="2">
    <location>
        <begin position="177"/>
        <end position="252"/>
    </location>
</feature>
<dbReference type="InterPro" id="IPR052061">
    <property type="entry name" value="PTE-AB_protein"/>
</dbReference>
<evidence type="ECO:0000313" key="3">
    <source>
        <dbReference type="EMBL" id="CAD7699383.1"/>
    </source>
</evidence>
<dbReference type="SUPFAM" id="SSF54637">
    <property type="entry name" value="Thioesterase/thiol ester dehydrase-isomerase"/>
    <property type="match status" value="1"/>
</dbReference>
<dbReference type="InterPro" id="IPR006683">
    <property type="entry name" value="Thioestr_dom"/>
</dbReference>
<name>A0A8S1J0Q2_9CHLO</name>
<evidence type="ECO:0000256" key="1">
    <source>
        <dbReference type="SAM" id="MobiDB-lite"/>
    </source>
</evidence>